<accession>A0A7C2VQQ8</accession>
<keyword evidence="6 7" id="KW-0411">Iron-sulfur</keyword>
<dbReference type="Gene3D" id="3.30.70.20">
    <property type="match status" value="1"/>
</dbReference>
<dbReference type="GO" id="GO:0009055">
    <property type="term" value="F:electron transfer activity"/>
    <property type="evidence" value="ECO:0007669"/>
    <property type="project" value="UniProtKB-UniRule"/>
</dbReference>
<comment type="cofactor">
    <cofactor evidence="1">
        <name>[4Fe-4S] cluster</name>
        <dbReference type="ChEBI" id="CHEBI:49883"/>
    </cofactor>
</comment>
<evidence type="ECO:0000256" key="4">
    <source>
        <dbReference type="ARBA" id="ARBA00022982"/>
    </source>
</evidence>
<dbReference type="InterPro" id="IPR001080">
    <property type="entry name" value="3Fe4S_ferredoxin"/>
</dbReference>
<keyword evidence="2 7" id="KW-0813">Transport</keyword>
<proteinExistence type="predicted"/>
<dbReference type="RefSeq" id="WP_014557936.1">
    <property type="nucleotide sequence ID" value="NZ_DSFH01000050.1"/>
</dbReference>
<dbReference type="GO" id="GO:0016491">
    <property type="term" value="F:oxidoreductase activity"/>
    <property type="evidence" value="ECO:0007669"/>
    <property type="project" value="UniProtKB-ARBA"/>
</dbReference>
<evidence type="ECO:0000256" key="1">
    <source>
        <dbReference type="ARBA" id="ARBA00001966"/>
    </source>
</evidence>
<protein>
    <recommendedName>
        <fullName evidence="7">Ferredoxin</fullName>
    </recommendedName>
</protein>
<evidence type="ECO:0000256" key="7">
    <source>
        <dbReference type="RuleBase" id="RU368020"/>
    </source>
</evidence>
<dbReference type="PANTHER" id="PTHR36923:SF3">
    <property type="entry name" value="FERREDOXIN"/>
    <property type="match status" value="1"/>
</dbReference>
<keyword evidence="4 7" id="KW-0249">Electron transport</keyword>
<dbReference type="Proteomes" id="UP000886076">
    <property type="component" value="Unassembled WGS sequence"/>
</dbReference>
<evidence type="ECO:0000259" key="8">
    <source>
        <dbReference type="PROSITE" id="PS51379"/>
    </source>
</evidence>
<comment type="function">
    <text evidence="7">Ferredoxins are iron-sulfur proteins that transfer electrons in a wide variety of metabolic reactions.</text>
</comment>
<gene>
    <name evidence="9" type="ORF">ENO39_03600</name>
</gene>
<dbReference type="InterPro" id="IPR051269">
    <property type="entry name" value="Fe-S_cluster_ET"/>
</dbReference>
<dbReference type="GO" id="GO:0005506">
    <property type="term" value="F:iron ion binding"/>
    <property type="evidence" value="ECO:0007669"/>
    <property type="project" value="UniProtKB-UniRule"/>
</dbReference>
<reference evidence="9" key="1">
    <citation type="journal article" date="2020" name="mSystems">
        <title>Genome- and Community-Level Interaction Insights into Carbon Utilization and Element Cycling Functions of Hydrothermarchaeota in Hydrothermal Sediment.</title>
        <authorList>
            <person name="Zhou Z."/>
            <person name="Liu Y."/>
            <person name="Xu W."/>
            <person name="Pan J."/>
            <person name="Luo Z.H."/>
            <person name="Li M."/>
        </authorList>
    </citation>
    <scope>NUCLEOTIDE SEQUENCE [LARGE SCALE GENOMIC DNA]</scope>
    <source>
        <strain evidence="9">SpSt-1261</strain>
    </source>
</reference>
<sequence length="78" mass="8032">MAKVKVTIDRNTCIGCGVCANLCPDVFELNPNDGKSSIVEKFRVGGDLGAGEVDESLEECANSAAGSCPVSAIKVEKA</sequence>
<name>A0A7C2VQQ8_9CREN</name>
<evidence type="ECO:0000256" key="5">
    <source>
        <dbReference type="ARBA" id="ARBA00023004"/>
    </source>
</evidence>
<feature type="domain" description="4Fe-4S ferredoxin-type" evidence="8">
    <location>
        <begin position="4"/>
        <end position="32"/>
    </location>
</feature>
<organism evidence="9">
    <name type="scientific">Fervidicoccus fontis</name>
    <dbReference type="NCBI Taxonomy" id="683846"/>
    <lineage>
        <taxon>Archaea</taxon>
        <taxon>Thermoproteota</taxon>
        <taxon>Thermoprotei</taxon>
        <taxon>Fervidicoccales</taxon>
        <taxon>Fervidicoccaceae</taxon>
        <taxon>Fervidicoccus</taxon>
    </lineage>
</organism>
<keyword evidence="5 7" id="KW-0408">Iron</keyword>
<dbReference type="PANTHER" id="PTHR36923">
    <property type="entry name" value="FERREDOXIN"/>
    <property type="match status" value="1"/>
</dbReference>
<dbReference type="PROSITE" id="PS51379">
    <property type="entry name" value="4FE4S_FER_2"/>
    <property type="match status" value="1"/>
</dbReference>
<comment type="caution">
    <text evidence="9">The sequence shown here is derived from an EMBL/GenBank/DDBJ whole genome shotgun (WGS) entry which is preliminary data.</text>
</comment>
<evidence type="ECO:0000313" key="9">
    <source>
        <dbReference type="EMBL" id="HEW64122.1"/>
    </source>
</evidence>
<dbReference type="InterPro" id="IPR017900">
    <property type="entry name" value="4Fe4S_Fe_S_CS"/>
</dbReference>
<dbReference type="OMA" id="MVCVSIC"/>
<keyword evidence="3 7" id="KW-0479">Metal-binding</keyword>
<dbReference type="InterPro" id="IPR017896">
    <property type="entry name" value="4Fe4S_Fe-S-bd"/>
</dbReference>
<dbReference type="Pfam" id="PF13459">
    <property type="entry name" value="Fer4_15"/>
    <property type="match status" value="1"/>
</dbReference>
<dbReference type="AlphaFoldDB" id="A0A7C2VQQ8"/>
<evidence type="ECO:0000256" key="6">
    <source>
        <dbReference type="ARBA" id="ARBA00023014"/>
    </source>
</evidence>
<dbReference type="EMBL" id="DSFH01000050">
    <property type="protein sequence ID" value="HEW64122.1"/>
    <property type="molecule type" value="Genomic_DNA"/>
</dbReference>
<dbReference type="GeneID" id="12449883"/>
<dbReference type="GO" id="GO:0051536">
    <property type="term" value="F:iron-sulfur cluster binding"/>
    <property type="evidence" value="ECO:0007669"/>
    <property type="project" value="UniProtKB-KW"/>
</dbReference>
<evidence type="ECO:0000256" key="2">
    <source>
        <dbReference type="ARBA" id="ARBA00022448"/>
    </source>
</evidence>
<dbReference type="SUPFAM" id="SSF54862">
    <property type="entry name" value="4Fe-4S ferredoxins"/>
    <property type="match status" value="1"/>
</dbReference>
<dbReference type="PROSITE" id="PS00198">
    <property type="entry name" value="4FE4S_FER_1"/>
    <property type="match status" value="1"/>
</dbReference>
<evidence type="ECO:0000256" key="3">
    <source>
        <dbReference type="ARBA" id="ARBA00022723"/>
    </source>
</evidence>
<dbReference type="PRINTS" id="PR00352">
    <property type="entry name" value="3FE4SFRDOXIN"/>
</dbReference>